<dbReference type="PANTHER" id="PTHR42208">
    <property type="entry name" value="HEAVY METAL TRANSPORTER-RELATED"/>
    <property type="match status" value="1"/>
</dbReference>
<evidence type="ECO:0000256" key="1">
    <source>
        <dbReference type="SAM" id="Phobius"/>
    </source>
</evidence>
<dbReference type="InterPro" id="IPR039447">
    <property type="entry name" value="UreH-like_TM_dom"/>
</dbReference>
<evidence type="ECO:0000313" key="4">
    <source>
        <dbReference type="Proteomes" id="UP000607559"/>
    </source>
</evidence>
<feature type="transmembrane region" description="Helical" evidence="1">
    <location>
        <begin position="150"/>
        <end position="170"/>
    </location>
</feature>
<keyword evidence="1" id="KW-1133">Transmembrane helix</keyword>
<dbReference type="EMBL" id="BMJC01000002">
    <property type="protein sequence ID" value="GGA94706.1"/>
    <property type="molecule type" value="Genomic_DNA"/>
</dbReference>
<name>A0A8J2XQN8_9BACT</name>
<feature type="domain" description="Urease accessory protein UreH-like transmembrane" evidence="2">
    <location>
        <begin position="8"/>
        <end position="200"/>
    </location>
</feature>
<dbReference type="Proteomes" id="UP000607559">
    <property type="component" value="Unassembled WGS sequence"/>
</dbReference>
<protein>
    <submittedName>
        <fullName evidence="3">Membrane protein</fullName>
    </submittedName>
</protein>
<feature type="transmembrane region" description="Helical" evidence="1">
    <location>
        <begin position="77"/>
        <end position="97"/>
    </location>
</feature>
<keyword evidence="4" id="KW-1185">Reference proteome</keyword>
<keyword evidence="1" id="KW-0812">Transmembrane</keyword>
<feature type="transmembrane region" description="Helical" evidence="1">
    <location>
        <begin position="190"/>
        <end position="207"/>
    </location>
</feature>
<keyword evidence="1" id="KW-0472">Membrane</keyword>
<feature type="transmembrane region" description="Helical" evidence="1">
    <location>
        <begin position="45"/>
        <end position="65"/>
    </location>
</feature>
<evidence type="ECO:0000313" key="3">
    <source>
        <dbReference type="EMBL" id="GGA94706.1"/>
    </source>
</evidence>
<gene>
    <name evidence="3" type="ORF">GCM10011511_17510</name>
</gene>
<dbReference type="Pfam" id="PF13386">
    <property type="entry name" value="DsbD_2"/>
    <property type="match status" value="1"/>
</dbReference>
<organism evidence="3 4">
    <name type="scientific">Puia dinghuensis</name>
    <dbReference type="NCBI Taxonomy" id="1792502"/>
    <lineage>
        <taxon>Bacteria</taxon>
        <taxon>Pseudomonadati</taxon>
        <taxon>Bacteroidota</taxon>
        <taxon>Chitinophagia</taxon>
        <taxon>Chitinophagales</taxon>
        <taxon>Chitinophagaceae</taxon>
        <taxon>Puia</taxon>
    </lineage>
</organism>
<proteinExistence type="predicted"/>
<sequence>MLQMALSAFLLGLLSSLHCVGMCGPLLLALPVQRLNPAARTLTPLLYHAGRILTYSLGGLLFGLLGRRIYLAGWQQGFSIVLGVMILVLYFAGRFAINPVTRFSEPLRRLIGRLWRSPSTATFFMLGMANGLLPCGMVYLALAGALTRNTVAGATGFMALFGAGTLPLLLATQRLGRIATASFRLRLRRMLPLVTILMALLLILRGLNLGIPFLSPLLATAPGKAVSCH</sequence>
<reference evidence="3" key="1">
    <citation type="journal article" date="2014" name="Int. J. Syst. Evol. Microbiol.">
        <title>Complete genome sequence of Corynebacterium casei LMG S-19264T (=DSM 44701T), isolated from a smear-ripened cheese.</title>
        <authorList>
            <consortium name="US DOE Joint Genome Institute (JGI-PGF)"/>
            <person name="Walter F."/>
            <person name="Albersmeier A."/>
            <person name="Kalinowski J."/>
            <person name="Ruckert C."/>
        </authorList>
    </citation>
    <scope>NUCLEOTIDE SEQUENCE</scope>
    <source>
        <strain evidence="3">CGMCC 1.15448</strain>
    </source>
</reference>
<accession>A0A8J2XQN8</accession>
<reference evidence="3" key="2">
    <citation type="submission" date="2020-09" db="EMBL/GenBank/DDBJ databases">
        <authorList>
            <person name="Sun Q."/>
            <person name="Zhou Y."/>
        </authorList>
    </citation>
    <scope>NUCLEOTIDE SEQUENCE</scope>
    <source>
        <strain evidence="3">CGMCC 1.15448</strain>
    </source>
</reference>
<comment type="caution">
    <text evidence="3">The sequence shown here is derived from an EMBL/GenBank/DDBJ whole genome shotgun (WGS) entry which is preliminary data.</text>
</comment>
<dbReference type="AlphaFoldDB" id="A0A8J2XQN8"/>
<dbReference type="RefSeq" id="WP_188930696.1">
    <property type="nucleotide sequence ID" value="NZ_BMJC01000002.1"/>
</dbReference>
<evidence type="ECO:0000259" key="2">
    <source>
        <dbReference type="Pfam" id="PF13386"/>
    </source>
</evidence>
<dbReference type="PANTHER" id="PTHR42208:SF1">
    <property type="entry name" value="HEAVY METAL TRANSPORTER"/>
    <property type="match status" value="1"/>
</dbReference>
<feature type="transmembrane region" description="Helical" evidence="1">
    <location>
        <begin position="123"/>
        <end position="143"/>
    </location>
</feature>